<feature type="domain" description="ABC transporter" evidence="8">
    <location>
        <begin position="832"/>
        <end position="1160"/>
    </location>
</feature>
<dbReference type="EMBL" id="BNJQ01000009">
    <property type="protein sequence ID" value="GHP04972.1"/>
    <property type="molecule type" value="Genomic_DNA"/>
</dbReference>
<comment type="similarity">
    <text evidence="2">Belongs to the ABC transporter superfamily. ABCF family. EF3 subfamily.</text>
</comment>
<dbReference type="Gene3D" id="1.25.10.10">
    <property type="entry name" value="Leucine-rich Repeat Variant"/>
    <property type="match status" value="1"/>
</dbReference>
<evidence type="ECO:0000256" key="2">
    <source>
        <dbReference type="ARBA" id="ARBA00011054"/>
    </source>
</evidence>
<dbReference type="GO" id="GO:0005737">
    <property type="term" value="C:cytoplasm"/>
    <property type="evidence" value="ECO:0007669"/>
    <property type="project" value="UniProtKB-SubCell"/>
</dbReference>
<sequence length="1167" mass="124921">MAKVVLSSSDLKAKVVKASPSLPLGAAPAPFLDGNGKEEGTKSSSSSSFSASFSAVAALASPTDRISQCLDKLAVLDTDKDAGQVLAGALAAAGAPTSYVESGAADALVTLVANAKAPPTSRVQACTALAAGFDHDGSTLGAIASFAFPALVDACTDKNADVKEAARRAAEACVPAMGSAGVSLNMDRLLKACGEQKWDVVEAAFRLLSLAGRTPACQLGVARHMVEITAAVISQLSSSHPKKAAAAAEGLDGAFNAIHHNETQQMKGNICESLATTGEVVFKCLEQLMETTFVNAIGRPTLAVIVPVISKGLKDRKRDLVWRSSKTIKNIFGLVRDWADVQFFAPVLLPEVEKAMQHSDPEVREMAEAAKVALTEGGQAAPDSEAAKTGGVTIEQCEQAAKSDARVALAAIGGSAAGTPLGDAAVTFGSEGASLEVERSARLYDGCVAESLVMSVGVAADALGSSEPGTALCASLIAKLESKGLSGKRLPYIYEEFVEDDEIPKAANFGKPGGDPRDFLINMPSVILAFAGKVLLGGTALRFQKNRCYGLVGRNGTGKTTMLNRIAARDIEGFPQDVSCYYVAHEIFGEGEETILEFMRSTRDAVGPKTGAECNADDDCHAALTEVGFDQQLRLKNVSELSGGWRMKLAIAKSMMYKPELLLMDEPTNHLDIASLDWLSKYVVARRADTTVAVVSHDYNFLGDVLTDVVYLNEKRLEYYRMTFGDFQGRHPEIVDQLPSKDKAVAASAADSAAASGGMTRNESAASLGGSDGGMKQSASSVSLAASEGGASEAGDDGPKTYLDPSGMEIKPMCFPDPGKLDGVPSRTKPVLKVDNMKFAYPPKDPNDNNPENARWIFNGVNTKITMSTRVALLGKNGAGKTTLMKILIGELSVESSPFFSGDVWKHHNLRLSYIAQHSVHHLEGSVELTPVVYMQRRFHEGMDAELKKMVTHGLTPEEEELKMKKGNISKVVGRQQRGKELYYECEKTGRNNARGEPEPEFIPLYDLKMKDAYVMKLVRNFDERMKAEQSGMSIRPTTQVEVRKHLNDFGISPDLATQKIKSMSGGQKCRLVLAAAMWSMPHIVAFDEPTNYLDQDTLRALTDAIKAFKGGVIIISHHEGFVNETCKELWTVADGVVQTEAVKGKEKKLSKRQLEKLAKEKEKAEG</sequence>
<evidence type="ECO:0000256" key="1">
    <source>
        <dbReference type="ARBA" id="ARBA00004496"/>
    </source>
</evidence>
<keyword evidence="3" id="KW-0963">Cytoplasm</keyword>
<dbReference type="Gene3D" id="3.40.50.300">
    <property type="entry name" value="P-loop containing nucleotide triphosphate hydrolases"/>
    <property type="match status" value="2"/>
</dbReference>
<evidence type="ECO:0000256" key="3">
    <source>
        <dbReference type="ARBA" id="ARBA00022490"/>
    </source>
</evidence>
<feature type="region of interest" description="Disordered" evidence="7">
    <location>
        <begin position="752"/>
        <end position="809"/>
    </location>
</feature>
<comment type="caution">
    <text evidence="9">The sequence shown here is derived from an EMBL/GenBank/DDBJ whole genome shotgun (WGS) entry which is preliminary data.</text>
</comment>
<feature type="compositionally biased region" description="Low complexity" evidence="7">
    <location>
        <begin position="21"/>
        <end position="30"/>
    </location>
</feature>
<dbReference type="Pfam" id="PF24987">
    <property type="entry name" value="HEAT_EF3_N"/>
    <property type="match status" value="1"/>
</dbReference>
<keyword evidence="10" id="KW-1185">Reference proteome</keyword>
<keyword evidence="5" id="KW-0547">Nucleotide-binding</keyword>
<protein>
    <recommendedName>
        <fullName evidence="8">ABC transporter domain-containing protein</fullName>
    </recommendedName>
</protein>
<dbReference type="Gene3D" id="2.40.50.990">
    <property type="match status" value="1"/>
</dbReference>
<evidence type="ECO:0000256" key="6">
    <source>
        <dbReference type="ARBA" id="ARBA00022840"/>
    </source>
</evidence>
<dbReference type="InterPro" id="IPR017871">
    <property type="entry name" value="ABC_transporter-like_CS"/>
</dbReference>
<dbReference type="SUPFAM" id="SSF48371">
    <property type="entry name" value="ARM repeat"/>
    <property type="match status" value="1"/>
</dbReference>
<evidence type="ECO:0000259" key="8">
    <source>
        <dbReference type="PROSITE" id="PS50893"/>
    </source>
</evidence>
<dbReference type="SUPFAM" id="SSF52540">
    <property type="entry name" value="P-loop containing nucleoside triphosphate hydrolases"/>
    <property type="match status" value="2"/>
</dbReference>
<dbReference type="PANTHER" id="PTHR19211">
    <property type="entry name" value="ATP-BINDING TRANSPORT PROTEIN-RELATED"/>
    <property type="match status" value="1"/>
</dbReference>
<feature type="compositionally biased region" description="Low complexity" evidence="7">
    <location>
        <begin position="778"/>
        <end position="793"/>
    </location>
</feature>
<keyword evidence="4" id="KW-0677">Repeat</keyword>
<dbReference type="Proteomes" id="UP000660262">
    <property type="component" value="Unassembled WGS sequence"/>
</dbReference>
<dbReference type="InterPro" id="IPR011989">
    <property type="entry name" value="ARM-like"/>
</dbReference>
<dbReference type="InterPro" id="IPR016024">
    <property type="entry name" value="ARM-type_fold"/>
</dbReference>
<dbReference type="Pfam" id="PF00005">
    <property type="entry name" value="ABC_tran"/>
    <property type="match status" value="2"/>
</dbReference>
<dbReference type="InterPro" id="IPR003439">
    <property type="entry name" value="ABC_transporter-like_ATP-bd"/>
</dbReference>
<dbReference type="InterPro" id="IPR027417">
    <property type="entry name" value="P-loop_NTPase"/>
</dbReference>
<reference evidence="9" key="1">
    <citation type="submission" date="2020-10" db="EMBL/GenBank/DDBJ databases">
        <title>Unveiling of a novel bifunctional photoreceptor, Dualchrome1, isolated from a cosmopolitan green alga.</title>
        <authorList>
            <person name="Suzuki S."/>
            <person name="Kawachi M."/>
        </authorList>
    </citation>
    <scope>NUCLEOTIDE SEQUENCE</scope>
    <source>
        <strain evidence="9">NIES 2893</strain>
    </source>
</reference>
<feature type="region of interest" description="Disordered" evidence="7">
    <location>
        <begin position="21"/>
        <end position="47"/>
    </location>
</feature>
<dbReference type="PROSITE" id="PS50893">
    <property type="entry name" value="ABC_TRANSPORTER_2"/>
    <property type="match status" value="2"/>
</dbReference>
<gene>
    <name evidence="9" type="ORF">PPROV_000372400</name>
</gene>
<dbReference type="GO" id="GO:0016887">
    <property type="term" value="F:ATP hydrolysis activity"/>
    <property type="evidence" value="ECO:0007669"/>
    <property type="project" value="InterPro"/>
</dbReference>
<dbReference type="AlphaFoldDB" id="A0A830HE50"/>
<proteinExistence type="inferred from homology"/>
<evidence type="ECO:0000313" key="9">
    <source>
        <dbReference type="EMBL" id="GHP04972.1"/>
    </source>
</evidence>
<dbReference type="OrthoDB" id="2110130at2759"/>
<dbReference type="InterPro" id="IPR003593">
    <property type="entry name" value="AAA+_ATPase"/>
</dbReference>
<evidence type="ECO:0000256" key="5">
    <source>
        <dbReference type="ARBA" id="ARBA00022741"/>
    </source>
</evidence>
<dbReference type="SMART" id="SM00382">
    <property type="entry name" value="AAA"/>
    <property type="match status" value="2"/>
</dbReference>
<dbReference type="InterPro" id="IPR050611">
    <property type="entry name" value="ABCF"/>
</dbReference>
<evidence type="ECO:0000313" key="10">
    <source>
        <dbReference type="Proteomes" id="UP000660262"/>
    </source>
</evidence>
<accession>A0A830HE50</accession>
<dbReference type="InterPro" id="IPR047038">
    <property type="entry name" value="eEF3_chromodomain-like_sf"/>
</dbReference>
<keyword evidence="6" id="KW-0067">ATP-binding</keyword>
<feature type="domain" description="ABC transporter" evidence="8">
    <location>
        <begin position="521"/>
        <end position="747"/>
    </location>
</feature>
<name>A0A830HE50_9CHLO</name>
<dbReference type="Pfam" id="PF24984">
    <property type="entry name" value="HEAT_EF3_GNC1"/>
    <property type="match status" value="1"/>
</dbReference>
<organism evidence="9 10">
    <name type="scientific">Pycnococcus provasolii</name>
    <dbReference type="NCBI Taxonomy" id="41880"/>
    <lineage>
        <taxon>Eukaryota</taxon>
        <taxon>Viridiplantae</taxon>
        <taxon>Chlorophyta</taxon>
        <taxon>Pseudoscourfieldiophyceae</taxon>
        <taxon>Pseudoscourfieldiales</taxon>
        <taxon>Pycnococcaceae</taxon>
        <taxon>Pycnococcus</taxon>
    </lineage>
</organism>
<dbReference type="PROSITE" id="PS00211">
    <property type="entry name" value="ABC_TRANSPORTER_1"/>
    <property type="match status" value="1"/>
</dbReference>
<dbReference type="GO" id="GO:0005524">
    <property type="term" value="F:ATP binding"/>
    <property type="evidence" value="ECO:0007669"/>
    <property type="project" value="UniProtKB-KW"/>
</dbReference>
<dbReference type="PANTHER" id="PTHR19211:SF14">
    <property type="entry name" value="ATP-BINDING CASSETTE SUB-FAMILY F MEMBER 1"/>
    <property type="match status" value="1"/>
</dbReference>
<evidence type="ECO:0000256" key="7">
    <source>
        <dbReference type="SAM" id="MobiDB-lite"/>
    </source>
</evidence>
<comment type="subcellular location">
    <subcellularLocation>
        <location evidence="1">Cytoplasm</location>
    </subcellularLocation>
</comment>
<evidence type="ECO:0000256" key="4">
    <source>
        <dbReference type="ARBA" id="ARBA00022737"/>
    </source>
</evidence>